<reference evidence="2 3" key="1">
    <citation type="submission" date="2021-05" db="EMBL/GenBank/DDBJ databases">
        <title>A Polyphasic approach of four new species of the genus Ohtaekwangia: Ohtaekwangia histidinii sp. nov., Ohtaekwangia cretensis sp. nov., Ohtaekwangia indiensis sp. nov., Ohtaekwangia reichenbachii sp. nov. from diverse environment.</title>
        <authorList>
            <person name="Octaviana S."/>
        </authorList>
    </citation>
    <scope>NUCLEOTIDE SEQUENCE [LARGE SCALE GENOMIC DNA]</scope>
    <source>
        <strain evidence="2 3">PWU5</strain>
    </source>
</reference>
<evidence type="ECO:0000313" key="2">
    <source>
        <dbReference type="EMBL" id="MBT1711284.1"/>
    </source>
</evidence>
<keyword evidence="3" id="KW-1185">Reference proteome</keyword>
<dbReference type="Pfam" id="PF02620">
    <property type="entry name" value="YceD"/>
    <property type="match status" value="1"/>
</dbReference>
<organism evidence="2 3">
    <name type="scientific">Dawidia cretensis</name>
    <dbReference type="NCBI Taxonomy" id="2782350"/>
    <lineage>
        <taxon>Bacteria</taxon>
        <taxon>Pseudomonadati</taxon>
        <taxon>Bacteroidota</taxon>
        <taxon>Cytophagia</taxon>
        <taxon>Cytophagales</taxon>
        <taxon>Chryseotaleaceae</taxon>
        <taxon>Dawidia</taxon>
    </lineage>
</organism>
<sequence>MGLVLGIYSVNIIGLSNKKHQFEYELGDAFFREYGTENLVSQGHFRAEVTLDKHETFIGAEFVLKGAATLVCDRSLEPFEYPIESRREIVFKFGDKDEEMSDEIVMIHRDTATLELGHYLYEFIALAVPMKKLHPKFQHETWDEEEENAAGKLVYTSETKSDDGTDDDDDATDPRWDILKKLK</sequence>
<evidence type="ECO:0000256" key="1">
    <source>
        <dbReference type="SAM" id="MobiDB-lite"/>
    </source>
</evidence>
<protein>
    <submittedName>
        <fullName evidence="2">DUF177 domain-containing protein</fullName>
    </submittedName>
</protein>
<feature type="region of interest" description="Disordered" evidence="1">
    <location>
        <begin position="139"/>
        <end position="183"/>
    </location>
</feature>
<gene>
    <name evidence="2" type="ORF">KK062_23785</name>
</gene>
<dbReference type="AlphaFoldDB" id="A0AAP2GSI6"/>
<accession>A0AAP2GSI6</accession>
<proteinExistence type="predicted"/>
<evidence type="ECO:0000313" key="3">
    <source>
        <dbReference type="Proteomes" id="UP001319080"/>
    </source>
</evidence>
<comment type="caution">
    <text evidence="2">The sequence shown here is derived from an EMBL/GenBank/DDBJ whole genome shotgun (WGS) entry which is preliminary data.</text>
</comment>
<dbReference type="InterPro" id="IPR003772">
    <property type="entry name" value="YceD"/>
</dbReference>
<dbReference type="Proteomes" id="UP001319080">
    <property type="component" value="Unassembled WGS sequence"/>
</dbReference>
<dbReference type="EMBL" id="JAHESE010000031">
    <property type="protein sequence ID" value="MBT1711284.1"/>
    <property type="molecule type" value="Genomic_DNA"/>
</dbReference>
<name>A0AAP2GSI6_9BACT</name>
<feature type="compositionally biased region" description="Basic and acidic residues" evidence="1">
    <location>
        <begin position="172"/>
        <end position="183"/>
    </location>
</feature>
<dbReference type="RefSeq" id="WP_254086859.1">
    <property type="nucleotide sequence ID" value="NZ_JAHESE010000031.1"/>
</dbReference>